<sequence>MSCRLHEGGGVVGAIKADHLQIRLLRGAELEEISYRQVGTTVDNVLRKRCPSPRLNDRDKRAILSKICKRLISAKKGLLSDKDKDLRLRHARVVRGILKDSPDFFTQHIAFYLDGISFVHKYDPMNKAEKPKTRLWRKKGEGLSVTAKGTKELAGGRRFHLMVALAYGKRVVLCQPYEKLNGCFFAQFIRQHFNITFAKAGPKAQRIFVLDNDPSQTSKKAMEALHDIEAELTKLLTRFKSPRKYISSG</sequence>
<reference evidence="1" key="1">
    <citation type="journal article" date="2023" name="G3 (Bethesda)">
        <title>Whole genome assembly and annotation of the endangered Caribbean coral Acropora cervicornis.</title>
        <authorList>
            <person name="Selwyn J.D."/>
            <person name="Vollmer S.V."/>
        </authorList>
    </citation>
    <scope>NUCLEOTIDE SEQUENCE</scope>
    <source>
        <strain evidence="1">K2</strain>
    </source>
</reference>
<evidence type="ECO:0000313" key="1">
    <source>
        <dbReference type="EMBL" id="KAK2555836.1"/>
    </source>
</evidence>
<keyword evidence="2" id="KW-1185">Reference proteome</keyword>
<evidence type="ECO:0000313" key="2">
    <source>
        <dbReference type="Proteomes" id="UP001249851"/>
    </source>
</evidence>
<proteinExistence type="predicted"/>
<dbReference type="Proteomes" id="UP001249851">
    <property type="component" value="Unassembled WGS sequence"/>
</dbReference>
<organism evidence="1 2">
    <name type="scientific">Acropora cervicornis</name>
    <name type="common">Staghorn coral</name>
    <dbReference type="NCBI Taxonomy" id="6130"/>
    <lineage>
        <taxon>Eukaryota</taxon>
        <taxon>Metazoa</taxon>
        <taxon>Cnidaria</taxon>
        <taxon>Anthozoa</taxon>
        <taxon>Hexacorallia</taxon>
        <taxon>Scleractinia</taxon>
        <taxon>Astrocoeniina</taxon>
        <taxon>Acroporidae</taxon>
        <taxon>Acropora</taxon>
    </lineage>
</organism>
<dbReference type="AlphaFoldDB" id="A0AAD9Q6Y4"/>
<dbReference type="EMBL" id="JARQWQ010000060">
    <property type="protein sequence ID" value="KAK2555836.1"/>
    <property type="molecule type" value="Genomic_DNA"/>
</dbReference>
<reference evidence="1" key="2">
    <citation type="journal article" date="2023" name="Science">
        <title>Genomic signatures of disease resistance in endangered staghorn corals.</title>
        <authorList>
            <person name="Vollmer S.V."/>
            <person name="Selwyn J.D."/>
            <person name="Despard B.A."/>
            <person name="Roesel C.L."/>
        </authorList>
    </citation>
    <scope>NUCLEOTIDE SEQUENCE</scope>
    <source>
        <strain evidence="1">K2</strain>
    </source>
</reference>
<gene>
    <name evidence="1" type="ORF">P5673_022477</name>
</gene>
<comment type="caution">
    <text evidence="1">The sequence shown here is derived from an EMBL/GenBank/DDBJ whole genome shotgun (WGS) entry which is preliminary data.</text>
</comment>
<protein>
    <submittedName>
        <fullName evidence="1">Uncharacterized protein</fullName>
    </submittedName>
</protein>
<dbReference type="GO" id="GO:0003676">
    <property type="term" value="F:nucleic acid binding"/>
    <property type="evidence" value="ECO:0007669"/>
    <property type="project" value="InterPro"/>
</dbReference>
<accession>A0AAD9Q6Y4</accession>
<dbReference type="Gene3D" id="3.30.420.10">
    <property type="entry name" value="Ribonuclease H-like superfamily/Ribonuclease H"/>
    <property type="match status" value="1"/>
</dbReference>
<dbReference type="InterPro" id="IPR036397">
    <property type="entry name" value="RNaseH_sf"/>
</dbReference>
<name>A0AAD9Q6Y4_ACRCE</name>